<protein>
    <submittedName>
        <fullName evidence="1">Uncharacterized protein</fullName>
    </submittedName>
</protein>
<sequence>MFFARSKTSCISSYRESSYDKVCDVLSFESALDRVLLYYFCLLNFCIQSTKMRKTNSLPVHCD</sequence>
<reference evidence="1 2" key="1">
    <citation type="submission" date="2024-04" db="EMBL/GenBank/DDBJ databases">
        <authorList>
            <person name="Rising A."/>
            <person name="Reimegard J."/>
            <person name="Sonavane S."/>
            <person name="Akerstrom W."/>
            <person name="Nylinder S."/>
            <person name="Hedman E."/>
            <person name="Kallberg Y."/>
        </authorList>
    </citation>
    <scope>NUCLEOTIDE SEQUENCE [LARGE SCALE GENOMIC DNA]</scope>
</reference>
<evidence type="ECO:0000313" key="2">
    <source>
        <dbReference type="Proteomes" id="UP001497382"/>
    </source>
</evidence>
<dbReference type="AlphaFoldDB" id="A0AAV2A2M7"/>
<dbReference type="EMBL" id="CAXIEN010000111">
    <property type="protein sequence ID" value="CAL1278291.1"/>
    <property type="molecule type" value="Genomic_DNA"/>
</dbReference>
<dbReference type="Proteomes" id="UP001497382">
    <property type="component" value="Unassembled WGS sequence"/>
</dbReference>
<comment type="caution">
    <text evidence="1">The sequence shown here is derived from an EMBL/GenBank/DDBJ whole genome shotgun (WGS) entry which is preliminary data.</text>
</comment>
<evidence type="ECO:0000313" key="1">
    <source>
        <dbReference type="EMBL" id="CAL1278291.1"/>
    </source>
</evidence>
<keyword evidence="2" id="KW-1185">Reference proteome</keyword>
<name>A0AAV2A2M7_9ARAC</name>
<gene>
    <name evidence="1" type="ORF">LARSCL_LOCUS9694</name>
</gene>
<organism evidence="1 2">
    <name type="scientific">Larinioides sclopetarius</name>
    <dbReference type="NCBI Taxonomy" id="280406"/>
    <lineage>
        <taxon>Eukaryota</taxon>
        <taxon>Metazoa</taxon>
        <taxon>Ecdysozoa</taxon>
        <taxon>Arthropoda</taxon>
        <taxon>Chelicerata</taxon>
        <taxon>Arachnida</taxon>
        <taxon>Araneae</taxon>
        <taxon>Araneomorphae</taxon>
        <taxon>Entelegynae</taxon>
        <taxon>Araneoidea</taxon>
        <taxon>Araneidae</taxon>
        <taxon>Larinioides</taxon>
    </lineage>
</organism>
<accession>A0AAV2A2M7</accession>
<proteinExistence type="predicted"/>